<dbReference type="Proteomes" id="UP000305883">
    <property type="component" value="Unassembled WGS sequence"/>
</dbReference>
<evidence type="ECO:0000313" key="3">
    <source>
        <dbReference type="Proteomes" id="UP000305883"/>
    </source>
</evidence>
<feature type="compositionally biased region" description="Low complexity" evidence="1">
    <location>
        <begin position="36"/>
        <end position="56"/>
    </location>
</feature>
<protein>
    <submittedName>
        <fullName evidence="2">Uncharacterized protein</fullName>
    </submittedName>
</protein>
<sequence length="78" mass="7785">MGKEKMNREAAARIAKTNSDKNFVQRAKEAAMRNDSNGGKSTSWSGSGSNSGSGASESKKQNDGGGGGSSGGGGSETK</sequence>
<organism evidence="2 3">
    <name type="scientific">Colletotrichum higginsianum</name>
    <dbReference type="NCBI Taxonomy" id="80884"/>
    <lineage>
        <taxon>Eukaryota</taxon>
        <taxon>Fungi</taxon>
        <taxon>Dikarya</taxon>
        <taxon>Ascomycota</taxon>
        <taxon>Pezizomycotina</taxon>
        <taxon>Sordariomycetes</taxon>
        <taxon>Hypocreomycetidae</taxon>
        <taxon>Glomerellales</taxon>
        <taxon>Glomerellaceae</taxon>
        <taxon>Colletotrichum</taxon>
        <taxon>Colletotrichum destructivum species complex</taxon>
    </lineage>
</organism>
<feature type="compositionally biased region" description="Basic and acidic residues" evidence="1">
    <location>
        <begin position="1"/>
        <end position="11"/>
    </location>
</feature>
<name>A0A4T0WEZ7_9PEZI</name>
<dbReference type="EMBL" id="MWPZ01000002">
    <property type="protein sequence ID" value="TID04648.1"/>
    <property type="molecule type" value="Genomic_DNA"/>
</dbReference>
<accession>A0A4T0WEZ7</accession>
<proteinExistence type="predicted"/>
<evidence type="ECO:0000256" key="1">
    <source>
        <dbReference type="SAM" id="MobiDB-lite"/>
    </source>
</evidence>
<feature type="region of interest" description="Disordered" evidence="1">
    <location>
        <begin position="1"/>
        <end position="78"/>
    </location>
</feature>
<gene>
    <name evidence="2" type="ORF">CH35J_002995</name>
</gene>
<dbReference type="AlphaFoldDB" id="A0A4T0WEZ7"/>
<comment type="caution">
    <text evidence="2">The sequence shown here is derived from an EMBL/GenBank/DDBJ whole genome shotgun (WGS) entry which is preliminary data.</text>
</comment>
<feature type="compositionally biased region" description="Gly residues" evidence="1">
    <location>
        <begin position="63"/>
        <end position="78"/>
    </location>
</feature>
<reference evidence="2 3" key="1">
    <citation type="journal article" date="2019" name="Genome Biol. Evol.">
        <title>Genomic Plasticity Mediated by Transposable Elements in the Plant Pathogenic Fungus Colletotrichum higginsianum.</title>
        <authorList>
            <person name="Tsushima A."/>
            <person name="Gan P."/>
            <person name="Kumakura N."/>
            <person name="Narusaka M."/>
            <person name="Takano Y."/>
            <person name="Narusaka Y."/>
            <person name="Shirasu K."/>
        </authorList>
    </citation>
    <scope>NUCLEOTIDE SEQUENCE [LARGE SCALE GENOMIC DNA]</scope>
    <source>
        <strain evidence="2 3">MAFF305635-RFP</strain>
    </source>
</reference>
<evidence type="ECO:0000313" key="2">
    <source>
        <dbReference type="EMBL" id="TID04648.1"/>
    </source>
</evidence>